<dbReference type="PROSITE" id="PS51900">
    <property type="entry name" value="CB"/>
    <property type="match status" value="1"/>
</dbReference>
<dbReference type="AlphaFoldDB" id="A0A1G7YE07"/>
<evidence type="ECO:0000256" key="5">
    <source>
        <dbReference type="PROSITE-ProRule" id="PRU01248"/>
    </source>
</evidence>
<dbReference type="Proteomes" id="UP000199495">
    <property type="component" value="Unassembled WGS sequence"/>
</dbReference>
<dbReference type="InterPro" id="IPR011010">
    <property type="entry name" value="DNA_brk_join_enz"/>
</dbReference>
<dbReference type="Gene3D" id="1.10.150.130">
    <property type="match status" value="1"/>
</dbReference>
<dbReference type="InterPro" id="IPR013762">
    <property type="entry name" value="Integrase-like_cat_sf"/>
</dbReference>
<comment type="similarity">
    <text evidence="1">Belongs to the 'phage' integrase family.</text>
</comment>
<evidence type="ECO:0000256" key="4">
    <source>
        <dbReference type="ARBA" id="ARBA00023172"/>
    </source>
</evidence>
<keyword evidence="2" id="KW-0229">DNA integration</keyword>
<sequence length="396" mass="46246">MGKSHALMGGKLHVYRRENSSHWQCSASLAGKNHRVSTKRSKLHEAIDWAEEWYLELRGKSRRGEVLSGRKFKAAADQFIREYEVITEGQRNPQYVESHKMRVNVHLLPFFGERYLGEITPGLVQEYRIHRRNVSMQKWGRPAARTTMHHEMVTLRQILKTAVRHGWLDYLPDLSEPYRSNGKVTHRAWFTPEEYKRLYEATRRRAKAPKKKRFAWESEQLHDYVLFMANTGLRPDEANRLEYRDVEIVHDEATDQRILLITVRGKRGVGFCKSTSGAVLPFQRLKKRNAPSSDELVFPSRGHREMFNNILAEEGLKFDREGLRRTAYSLRHTYICLRLMEGADIYQIAKNCRTSVEMIEKYYAAHIANSLDAAAINVRRPKPAKKRVQDIRAQEG</sequence>
<feature type="domain" description="Tyr recombinase" evidence="6">
    <location>
        <begin position="185"/>
        <end position="377"/>
    </location>
</feature>
<dbReference type="InterPro" id="IPR002104">
    <property type="entry name" value="Integrase_catalytic"/>
</dbReference>
<name>A0A1G7YE07_9HYPH</name>
<dbReference type="InterPro" id="IPR044068">
    <property type="entry name" value="CB"/>
</dbReference>
<evidence type="ECO:0000256" key="1">
    <source>
        <dbReference type="ARBA" id="ARBA00008857"/>
    </source>
</evidence>
<evidence type="ECO:0000256" key="2">
    <source>
        <dbReference type="ARBA" id="ARBA00022908"/>
    </source>
</evidence>
<dbReference type="PANTHER" id="PTHR30349">
    <property type="entry name" value="PHAGE INTEGRASE-RELATED"/>
    <property type="match status" value="1"/>
</dbReference>
<keyword evidence="9" id="KW-1185">Reference proteome</keyword>
<dbReference type="PROSITE" id="PS51898">
    <property type="entry name" value="TYR_RECOMBINASE"/>
    <property type="match status" value="1"/>
</dbReference>
<dbReference type="InterPro" id="IPR050090">
    <property type="entry name" value="Tyrosine_recombinase_XerCD"/>
</dbReference>
<proteinExistence type="inferred from homology"/>
<dbReference type="SUPFAM" id="SSF56349">
    <property type="entry name" value="DNA breaking-rejoining enzymes"/>
    <property type="match status" value="1"/>
</dbReference>
<dbReference type="PANTHER" id="PTHR30349:SF41">
    <property type="entry name" value="INTEGRASE_RECOMBINASE PROTEIN MJ0367-RELATED"/>
    <property type="match status" value="1"/>
</dbReference>
<dbReference type="InterPro" id="IPR010998">
    <property type="entry name" value="Integrase_recombinase_N"/>
</dbReference>
<accession>A0A1G7YE07</accession>
<dbReference type="OrthoDB" id="102994at2"/>
<dbReference type="GO" id="GO:0015074">
    <property type="term" value="P:DNA integration"/>
    <property type="evidence" value="ECO:0007669"/>
    <property type="project" value="UniProtKB-KW"/>
</dbReference>
<keyword evidence="4" id="KW-0233">DNA recombination</keyword>
<dbReference type="GO" id="GO:0003677">
    <property type="term" value="F:DNA binding"/>
    <property type="evidence" value="ECO:0007669"/>
    <property type="project" value="UniProtKB-UniRule"/>
</dbReference>
<evidence type="ECO:0000256" key="3">
    <source>
        <dbReference type="ARBA" id="ARBA00023125"/>
    </source>
</evidence>
<organism evidence="8 9">
    <name type="scientific">Pelagibacterium luteolum</name>
    <dbReference type="NCBI Taxonomy" id="440168"/>
    <lineage>
        <taxon>Bacteria</taxon>
        <taxon>Pseudomonadati</taxon>
        <taxon>Pseudomonadota</taxon>
        <taxon>Alphaproteobacteria</taxon>
        <taxon>Hyphomicrobiales</taxon>
        <taxon>Devosiaceae</taxon>
        <taxon>Pelagibacterium</taxon>
    </lineage>
</organism>
<evidence type="ECO:0000259" key="7">
    <source>
        <dbReference type="PROSITE" id="PS51900"/>
    </source>
</evidence>
<protein>
    <submittedName>
        <fullName evidence="8">Phage integrase family protein</fullName>
    </submittedName>
</protein>
<keyword evidence="3 5" id="KW-0238">DNA-binding</keyword>
<evidence type="ECO:0000313" key="9">
    <source>
        <dbReference type="Proteomes" id="UP000199495"/>
    </source>
</evidence>
<reference evidence="8 9" key="1">
    <citation type="submission" date="2016-10" db="EMBL/GenBank/DDBJ databases">
        <authorList>
            <person name="de Groot N.N."/>
        </authorList>
    </citation>
    <scope>NUCLEOTIDE SEQUENCE [LARGE SCALE GENOMIC DNA]</scope>
    <source>
        <strain evidence="8 9">CGMCC 1.10267</strain>
    </source>
</reference>
<dbReference type="RefSeq" id="WP_090597829.1">
    <property type="nucleotide sequence ID" value="NZ_FNCS01000013.1"/>
</dbReference>
<dbReference type="EMBL" id="FNCS01000013">
    <property type="protein sequence ID" value="SDG94556.1"/>
    <property type="molecule type" value="Genomic_DNA"/>
</dbReference>
<feature type="domain" description="Core-binding (CB)" evidence="7">
    <location>
        <begin position="70"/>
        <end position="163"/>
    </location>
</feature>
<evidence type="ECO:0000259" key="6">
    <source>
        <dbReference type="PROSITE" id="PS51898"/>
    </source>
</evidence>
<dbReference type="GO" id="GO:0006310">
    <property type="term" value="P:DNA recombination"/>
    <property type="evidence" value="ECO:0007669"/>
    <property type="project" value="UniProtKB-KW"/>
</dbReference>
<gene>
    <name evidence="8" type="ORF">SAMN04487974_11372</name>
</gene>
<evidence type="ECO:0000313" key="8">
    <source>
        <dbReference type="EMBL" id="SDG94556.1"/>
    </source>
</evidence>
<dbReference type="Gene3D" id="1.10.443.10">
    <property type="entry name" value="Intergrase catalytic core"/>
    <property type="match status" value="1"/>
</dbReference>
<dbReference type="STRING" id="440168.SAMN04487974_11372"/>